<evidence type="ECO:0000313" key="5">
    <source>
        <dbReference type="Proteomes" id="UP001107960"/>
    </source>
</evidence>
<dbReference type="RefSeq" id="WP_191180833.1">
    <property type="nucleotide sequence ID" value="NZ_JACXXP010000031.1"/>
</dbReference>
<dbReference type="EMBL" id="JAJJML010000003">
    <property type="protein sequence ID" value="MCC9037073.1"/>
    <property type="molecule type" value="Genomic_DNA"/>
</dbReference>
<keyword evidence="4" id="KW-1185">Reference proteome</keyword>
<reference evidence="2" key="3">
    <citation type="submission" date="2024-05" db="EMBL/GenBank/DDBJ databases">
        <title>Description of novel Chryseobacterium sp. strain C-2.</title>
        <authorList>
            <person name="Saticioglu I.B."/>
        </authorList>
    </citation>
    <scope>NUCLEOTIDE SEQUENCE</scope>
    <source>
        <strain evidence="2">C-2</strain>
    </source>
</reference>
<evidence type="ECO:0000313" key="4">
    <source>
        <dbReference type="Proteomes" id="UP000603715"/>
    </source>
</evidence>
<dbReference type="AlphaFoldDB" id="A0A9Q3YTZ7"/>
<reference evidence="4" key="2">
    <citation type="submission" date="2023-07" db="EMBL/GenBank/DDBJ databases">
        <title>Description of novel Chryseobacterium sp. strain C-2.</title>
        <authorList>
            <person name="Saticioglu I.B."/>
        </authorList>
    </citation>
    <scope>NUCLEOTIDE SEQUENCE [LARGE SCALE GENOMIC DNA]</scope>
    <source>
        <strain evidence="4">C-2</strain>
    </source>
</reference>
<sequence>MGTPSKGTNYKKGDMLLWDGHIIEATGQSKKGLLWQSKQGTNEVFEGTLSEVLNENSSWASAQGSTSNATLFRPKPNSKDLIMDKNSEVIGTVKKVTNEDHQKIRKPN</sequence>
<gene>
    <name evidence="2" type="ORF">IEW27_17685</name>
    <name evidence="3" type="ORF">LNP80_22945</name>
</gene>
<evidence type="ECO:0000313" key="2">
    <source>
        <dbReference type="EMBL" id="MBD3906418.1"/>
    </source>
</evidence>
<proteinExistence type="predicted"/>
<organism evidence="3 5">
    <name type="scientific">Chryseobacterium muglaense</name>
    <dbReference type="NCBI Taxonomy" id="2893752"/>
    <lineage>
        <taxon>Bacteria</taxon>
        <taxon>Pseudomonadati</taxon>
        <taxon>Bacteroidota</taxon>
        <taxon>Flavobacteriia</taxon>
        <taxon>Flavobacteriales</taxon>
        <taxon>Weeksellaceae</taxon>
        <taxon>Chryseobacterium group</taxon>
        <taxon>Chryseobacterium</taxon>
    </lineage>
</organism>
<accession>A0A9Q3YTZ7</accession>
<dbReference type="EMBL" id="JACXXP010000031">
    <property type="protein sequence ID" value="MBD3906418.1"/>
    <property type="molecule type" value="Genomic_DNA"/>
</dbReference>
<reference evidence="3" key="1">
    <citation type="submission" date="2021-11" db="EMBL/GenBank/DDBJ databases">
        <title>Description of novel Chryseobacterium species.</title>
        <authorList>
            <person name="Saticioglu I.B."/>
            <person name="Ay H."/>
            <person name="Altun S."/>
            <person name="Duman M."/>
        </authorList>
    </citation>
    <scope>NUCLEOTIDE SEQUENCE</scope>
    <source>
        <strain evidence="3">C-39</strain>
    </source>
</reference>
<feature type="compositionally biased region" description="Polar residues" evidence="1">
    <location>
        <begin position="60"/>
        <end position="70"/>
    </location>
</feature>
<dbReference type="Proteomes" id="UP001107960">
    <property type="component" value="Unassembled WGS sequence"/>
</dbReference>
<dbReference type="Proteomes" id="UP000603715">
    <property type="component" value="Unassembled WGS sequence"/>
</dbReference>
<feature type="region of interest" description="Disordered" evidence="1">
    <location>
        <begin position="60"/>
        <end position="80"/>
    </location>
</feature>
<name>A0A9Q3YTZ7_9FLAO</name>
<protein>
    <submittedName>
        <fullName evidence="3">Uncharacterized protein</fullName>
    </submittedName>
</protein>
<evidence type="ECO:0000256" key="1">
    <source>
        <dbReference type="SAM" id="MobiDB-lite"/>
    </source>
</evidence>
<evidence type="ECO:0000313" key="3">
    <source>
        <dbReference type="EMBL" id="MCC9037073.1"/>
    </source>
</evidence>
<comment type="caution">
    <text evidence="3">The sequence shown here is derived from an EMBL/GenBank/DDBJ whole genome shotgun (WGS) entry which is preliminary data.</text>
</comment>